<feature type="domain" description="GAF" evidence="5">
    <location>
        <begin position="223"/>
        <end position="363"/>
    </location>
</feature>
<evidence type="ECO:0000256" key="1">
    <source>
        <dbReference type="ARBA" id="ARBA00022679"/>
    </source>
</evidence>
<feature type="transmembrane region" description="Helical" evidence="4">
    <location>
        <begin position="60"/>
        <end position="78"/>
    </location>
</feature>
<dbReference type="SUPFAM" id="SSF55781">
    <property type="entry name" value="GAF domain-like"/>
    <property type="match status" value="1"/>
</dbReference>
<keyword evidence="2 6" id="KW-0418">Kinase</keyword>
<dbReference type="SMART" id="SM00065">
    <property type="entry name" value="GAF"/>
    <property type="match status" value="1"/>
</dbReference>
<gene>
    <name evidence="6" type="ORF">PO878_10070</name>
</gene>
<dbReference type="InterPro" id="IPR003594">
    <property type="entry name" value="HATPase_dom"/>
</dbReference>
<dbReference type="Gene3D" id="3.30.450.40">
    <property type="match status" value="1"/>
</dbReference>
<dbReference type="Pfam" id="PF02518">
    <property type="entry name" value="HATPase_c"/>
    <property type="match status" value="1"/>
</dbReference>
<sequence>MDERIPAPVLDPVDGTVVTLPGAAVVDETAAFRPAILGVRGATTAVTVVLCSGAFADADWGVIAWAVVVLTYNIVRILQPVRIQDDTASLLRVLGEVAIHVLAVAATGYWSSPFVFSLLTAIMVAGFARGFGFAVRVGAGSVIAVALPYLLTEGATTEALRTSLQWTTLLLLVAAVAGYARHINVEADRQHSLALDRLGRLSDANTLLFALHRVAQSLPSSLDLDDVLDSTIRRVEDLFTYDVAAVLLLDETGGGWRTVRSEGSRIPSTWVDRSLPAPAAQAARTGRLVHEPDLARAPGTGLGVESRCGLYAPLVGRERVIGLVAVEHTDADHFSGRDSDLLDGFVAPAALAIDNALWFSRLRTVGADEERTRIARDLHDRIGQSLAYLAFELDRIVKADGRGDPVGPALERLRADVRGVIGEVRDTLYDLRTDVSEQSDLPTTLRDYVERVEGRSRLDLRLDLKVEARLPLRQEREVFRIAQEALTNVERHSGAERCLVRWWCEESGALLEVRDDGRGFAAGKDGRLDSYGLLGMRERAASIGATLDVDTVEGVGTTIRCHVTEAAPA</sequence>
<evidence type="ECO:0000256" key="4">
    <source>
        <dbReference type="SAM" id="Phobius"/>
    </source>
</evidence>
<evidence type="ECO:0000313" key="7">
    <source>
        <dbReference type="Proteomes" id="UP001216390"/>
    </source>
</evidence>
<keyword evidence="4" id="KW-0472">Membrane</keyword>
<reference evidence="6" key="1">
    <citation type="submission" date="2023-01" db="EMBL/GenBank/DDBJ databases">
        <title>The diversity of Class Acidimicrobiia in South China Sea sediment environments and the proposal of Iamia marina sp. nov., a novel species of the genus Iamia.</title>
        <authorList>
            <person name="He Y."/>
            <person name="Tian X."/>
        </authorList>
    </citation>
    <scope>NUCLEOTIDE SEQUENCE</scope>
    <source>
        <strain evidence="6">DSM 19957</strain>
    </source>
</reference>
<dbReference type="RefSeq" id="WP_272738585.1">
    <property type="nucleotide sequence ID" value="NZ_CP116942.1"/>
</dbReference>
<keyword evidence="3" id="KW-0902">Two-component regulatory system</keyword>
<feature type="transmembrane region" description="Helical" evidence="4">
    <location>
        <begin position="90"/>
        <end position="110"/>
    </location>
</feature>
<name>A0AAE9YJ59_9ACTN</name>
<evidence type="ECO:0000256" key="2">
    <source>
        <dbReference type="ARBA" id="ARBA00022777"/>
    </source>
</evidence>
<dbReference type="KEGG" id="ima:PO878_10070"/>
<dbReference type="InterPro" id="IPR011712">
    <property type="entry name" value="Sig_transdc_His_kin_sub3_dim/P"/>
</dbReference>
<dbReference type="InterPro" id="IPR036890">
    <property type="entry name" value="HATPase_C_sf"/>
</dbReference>
<protein>
    <submittedName>
        <fullName evidence="6">GAF domain-containing sensor histidine kinase</fullName>
    </submittedName>
</protein>
<feature type="transmembrane region" description="Helical" evidence="4">
    <location>
        <begin position="130"/>
        <end position="151"/>
    </location>
</feature>
<dbReference type="Pfam" id="PF13185">
    <property type="entry name" value="GAF_2"/>
    <property type="match status" value="1"/>
</dbReference>
<dbReference type="Proteomes" id="UP001216390">
    <property type="component" value="Chromosome"/>
</dbReference>
<dbReference type="SUPFAM" id="SSF55874">
    <property type="entry name" value="ATPase domain of HSP90 chaperone/DNA topoisomerase II/histidine kinase"/>
    <property type="match status" value="1"/>
</dbReference>
<dbReference type="GO" id="GO:0000155">
    <property type="term" value="F:phosphorelay sensor kinase activity"/>
    <property type="evidence" value="ECO:0007669"/>
    <property type="project" value="InterPro"/>
</dbReference>
<dbReference type="PANTHER" id="PTHR24421:SF55">
    <property type="entry name" value="SENSOR HISTIDINE KINASE YDFH"/>
    <property type="match status" value="1"/>
</dbReference>
<dbReference type="EMBL" id="CP116942">
    <property type="protein sequence ID" value="WCO69071.1"/>
    <property type="molecule type" value="Genomic_DNA"/>
</dbReference>
<dbReference type="AlphaFoldDB" id="A0AAE9YJ59"/>
<feature type="transmembrane region" description="Helical" evidence="4">
    <location>
        <begin position="163"/>
        <end position="180"/>
    </location>
</feature>
<dbReference type="PANTHER" id="PTHR24421">
    <property type="entry name" value="NITRATE/NITRITE SENSOR PROTEIN NARX-RELATED"/>
    <property type="match status" value="1"/>
</dbReference>
<accession>A0AAE9YJ59</accession>
<dbReference type="InterPro" id="IPR050482">
    <property type="entry name" value="Sensor_HK_TwoCompSys"/>
</dbReference>
<organism evidence="6 7">
    <name type="scientific">Iamia majanohamensis</name>
    <dbReference type="NCBI Taxonomy" id="467976"/>
    <lineage>
        <taxon>Bacteria</taxon>
        <taxon>Bacillati</taxon>
        <taxon>Actinomycetota</taxon>
        <taxon>Acidimicrobiia</taxon>
        <taxon>Acidimicrobiales</taxon>
        <taxon>Iamiaceae</taxon>
        <taxon>Iamia</taxon>
    </lineage>
</organism>
<dbReference type="InterPro" id="IPR029016">
    <property type="entry name" value="GAF-like_dom_sf"/>
</dbReference>
<proteinExistence type="predicted"/>
<keyword evidence="4" id="KW-0812">Transmembrane</keyword>
<dbReference type="GO" id="GO:0016020">
    <property type="term" value="C:membrane"/>
    <property type="evidence" value="ECO:0007669"/>
    <property type="project" value="InterPro"/>
</dbReference>
<dbReference type="GO" id="GO:0046983">
    <property type="term" value="F:protein dimerization activity"/>
    <property type="evidence" value="ECO:0007669"/>
    <property type="project" value="InterPro"/>
</dbReference>
<keyword evidence="4" id="KW-1133">Transmembrane helix</keyword>
<dbReference type="InterPro" id="IPR003018">
    <property type="entry name" value="GAF"/>
</dbReference>
<dbReference type="Gene3D" id="1.20.5.1930">
    <property type="match status" value="1"/>
</dbReference>
<dbReference type="CDD" id="cd16917">
    <property type="entry name" value="HATPase_UhpB-NarQ-NarX-like"/>
    <property type="match status" value="1"/>
</dbReference>
<keyword evidence="1" id="KW-0808">Transferase</keyword>
<dbReference type="Pfam" id="PF07730">
    <property type="entry name" value="HisKA_3"/>
    <property type="match status" value="1"/>
</dbReference>
<dbReference type="Gene3D" id="3.30.565.10">
    <property type="entry name" value="Histidine kinase-like ATPase, C-terminal domain"/>
    <property type="match status" value="1"/>
</dbReference>
<evidence type="ECO:0000259" key="5">
    <source>
        <dbReference type="SMART" id="SM00065"/>
    </source>
</evidence>
<keyword evidence="7" id="KW-1185">Reference proteome</keyword>
<evidence type="ECO:0000256" key="3">
    <source>
        <dbReference type="ARBA" id="ARBA00023012"/>
    </source>
</evidence>
<evidence type="ECO:0000313" key="6">
    <source>
        <dbReference type="EMBL" id="WCO69071.1"/>
    </source>
</evidence>